<name>A0ABN8J226_9NEOP</name>
<evidence type="ECO:0000313" key="2">
    <source>
        <dbReference type="EMBL" id="CAH2071853.1"/>
    </source>
</evidence>
<reference evidence="2" key="1">
    <citation type="submission" date="2022-03" db="EMBL/GenBank/DDBJ databases">
        <authorList>
            <person name="Martin H S."/>
        </authorList>
    </citation>
    <scope>NUCLEOTIDE SEQUENCE</scope>
</reference>
<sequence length="229" mass="26528">MDYSRTSTIFIRSFSKVVTGCLYLFVAMELVAFFTQSNLTEKQENDRLVFGCSHPLLVFYYESIDYYNSTIKLILYTLSVVLKEVYNDEEIEKRMIRKSKLYSAAYIFSFSSSLISYGFDGLMQVVNGDGTFTTVITAWPKVEDRSACANVSRVLSYLIWWLFMIRVSAVYVLIISLTICLSHQYMSLQSYFYSLQRIFEGTESTQAEKEKAYEESVKIGIQLHADTLW</sequence>
<feature type="transmembrane region" description="Helical" evidence="1">
    <location>
        <begin position="101"/>
        <end position="119"/>
    </location>
</feature>
<organism evidence="2 3">
    <name type="scientific">Iphiclides podalirius</name>
    <name type="common">scarce swallowtail</name>
    <dbReference type="NCBI Taxonomy" id="110791"/>
    <lineage>
        <taxon>Eukaryota</taxon>
        <taxon>Metazoa</taxon>
        <taxon>Ecdysozoa</taxon>
        <taxon>Arthropoda</taxon>
        <taxon>Hexapoda</taxon>
        <taxon>Insecta</taxon>
        <taxon>Pterygota</taxon>
        <taxon>Neoptera</taxon>
        <taxon>Endopterygota</taxon>
        <taxon>Lepidoptera</taxon>
        <taxon>Glossata</taxon>
        <taxon>Ditrysia</taxon>
        <taxon>Papilionoidea</taxon>
        <taxon>Papilionidae</taxon>
        <taxon>Papilioninae</taxon>
        <taxon>Iphiclides</taxon>
    </lineage>
</organism>
<keyword evidence="1" id="KW-1133">Transmembrane helix</keyword>
<gene>
    <name evidence="2" type="ORF">IPOD504_LOCUS15298</name>
</gene>
<proteinExistence type="predicted"/>
<feature type="transmembrane region" description="Helical" evidence="1">
    <location>
        <begin position="159"/>
        <end position="181"/>
    </location>
</feature>
<keyword evidence="1" id="KW-0472">Membrane</keyword>
<feature type="transmembrane region" description="Helical" evidence="1">
    <location>
        <begin position="14"/>
        <end position="34"/>
    </location>
</feature>
<keyword evidence="1" id="KW-0812">Transmembrane</keyword>
<feature type="non-terminal residue" evidence="2">
    <location>
        <position position="1"/>
    </location>
</feature>
<evidence type="ECO:0000313" key="3">
    <source>
        <dbReference type="Proteomes" id="UP000837857"/>
    </source>
</evidence>
<keyword evidence="3" id="KW-1185">Reference proteome</keyword>
<dbReference type="EMBL" id="OW152818">
    <property type="protein sequence ID" value="CAH2071853.1"/>
    <property type="molecule type" value="Genomic_DNA"/>
</dbReference>
<dbReference type="Proteomes" id="UP000837857">
    <property type="component" value="Chromosome 6"/>
</dbReference>
<protein>
    <submittedName>
        <fullName evidence="2">Uncharacterized protein</fullName>
    </submittedName>
</protein>
<evidence type="ECO:0000256" key="1">
    <source>
        <dbReference type="SAM" id="Phobius"/>
    </source>
</evidence>
<accession>A0ABN8J226</accession>